<dbReference type="FunFam" id="1.10.10.10:FF:000637">
    <property type="entry name" value="Histone H1.2"/>
    <property type="match status" value="1"/>
</dbReference>
<gene>
    <name evidence="6" type="ORF">RCOM_0215910</name>
</gene>
<dbReference type="GO" id="GO:0045910">
    <property type="term" value="P:negative regulation of DNA recombination"/>
    <property type="evidence" value="ECO:0000318"/>
    <property type="project" value="GO_Central"/>
</dbReference>
<feature type="region of interest" description="Disordered" evidence="4">
    <location>
        <begin position="224"/>
        <end position="290"/>
    </location>
</feature>
<dbReference type="InterPro" id="IPR036390">
    <property type="entry name" value="WH_DNA-bd_sf"/>
</dbReference>
<dbReference type="GO" id="GO:0005634">
    <property type="term" value="C:nucleus"/>
    <property type="evidence" value="ECO:0000318"/>
    <property type="project" value="GO_Central"/>
</dbReference>
<dbReference type="PANTHER" id="PTHR11467">
    <property type="entry name" value="HISTONE H1"/>
    <property type="match status" value="1"/>
</dbReference>
<dbReference type="Proteomes" id="UP000008311">
    <property type="component" value="Unassembled WGS sequence"/>
</dbReference>
<dbReference type="InterPro" id="IPR036388">
    <property type="entry name" value="WH-like_DNA-bd_sf"/>
</dbReference>
<dbReference type="FunCoup" id="B9T8C7">
    <property type="interactions" value="1088"/>
</dbReference>
<dbReference type="CDD" id="cd00073">
    <property type="entry name" value="H15"/>
    <property type="match status" value="1"/>
</dbReference>
<dbReference type="GO" id="GO:0005730">
    <property type="term" value="C:nucleolus"/>
    <property type="evidence" value="ECO:0000318"/>
    <property type="project" value="GO_Central"/>
</dbReference>
<comment type="subcellular location">
    <subcellularLocation>
        <location evidence="1">Nucleus</location>
    </subcellularLocation>
</comment>
<feature type="compositionally biased region" description="Low complexity" evidence="4">
    <location>
        <begin position="144"/>
        <end position="156"/>
    </location>
</feature>
<evidence type="ECO:0000256" key="3">
    <source>
        <dbReference type="ARBA" id="ARBA00023242"/>
    </source>
</evidence>
<keyword evidence="7" id="KW-1185">Reference proteome</keyword>
<name>B9T8C7_RICCO</name>
<dbReference type="EMBL" id="EQ974995">
    <property type="protein sequence ID" value="EEF27887.1"/>
    <property type="molecule type" value="Genomic_DNA"/>
</dbReference>
<dbReference type="InParanoid" id="B9T8C7"/>
<dbReference type="GO" id="GO:0031492">
    <property type="term" value="F:nucleosomal DNA binding"/>
    <property type="evidence" value="ECO:0000318"/>
    <property type="project" value="GO_Central"/>
</dbReference>
<dbReference type="InterPro" id="IPR017956">
    <property type="entry name" value="AT_hook_DNA-bd_motif"/>
</dbReference>
<evidence type="ECO:0000256" key="4">
    <source>
        <dbReference type="SAM" id="MobiDB-lite"/>
    </source>
</evidence>
<dbReference type="SMART" id="SM00526">
    <property type="entry name" value="H15"/>
    <property type="match status" value="1"/>
</dbReference>
<proteinExistence type="predicted"/>
<evidence type="ECO:0000259" key="5">
    <source>
        <dbReference type="PROSITE" id="PS51504"/>
    </source>
</evidence>
<dbReference type="eggNOG" id="ENOG502S0IU">
    <property type="taxonomic scope" value="Eukaryota"/>
</dbReference>
<dbReference type="GO" id="GO:0030261">
    <property type="term" value="P:chromosome condensation"/>
    <property type="evidence" value="ECO:0000318"/>
    <property type="project" value="GO_Central"/>
</dbReference>
<feature type="compositionally biased region" description="Basic residues" evidence="4">
    <location>
        <begin position="260"/>
        <end position="277"/>
    </location>
</feature>
<sequence length="435" mass="44922">MDPPPPPLPQPPFFQLPPATITAAAVPSAASTQIIPPSPPVTAEAAAAHNHVAHAANATAPTVAQSFNHPPYTDMIYAAITALKERDGSSKRAIAKYIERVYPGLPPTHSALLTHHLKRLKNTGLLVMVKKSYKLPRSDDTVATNNINSSTSNNINAVGHSALPPNPAVTNSGPKRGRGRPPKPKPEVVPSSIQPISQPNAASVMVPVGLSISTQPINSAPAATVIQPPNVGQPQMGVKRGRGRPKKVAGGGAAAAVLGGKRRGRPPKSAGRPKKLKSVGANGVKKGPKRLPKSVVVPYATGAAAAVTARPRGRPKKGAAPAAAPGVGGVVGIGGAVVVPGKRAGRPPKVVGGVVVNPKKRPVGRPKKNDNVSWAAAQASQLQSEAYGDLKMKFEFFQSKVRQAVGVLRPQLTNETPISVVAAIQELILQEGDSK</sequence>
<dbReference type="SMART" id="SM00384">
    <property type="entry name" value="AT_hook"/>
    <property type="match status" value="6"/>
</dbReference>
<evidence type="ECO:0000313" key="6">
    <source>
        <dbReference type="EMBL" id="EEF27887.1"/>
    </source>
</evidence>
<dbReference type="GO" id="GO:0000786">
    <property type="term" value="C:nucleosome"/>
    <property type="evidence" value="ECO:0007669"/>
    <property type="project" value="InterPro"/>
</dbReference>
<dbReference type="GO" id="GO:0003690">
    <property type="term" value="F:double-stranded DNA binding"/>
    <property type="evidence" value="ECO:0000318"/>
    <property type="project" value="GO_Central"/>
</dbReference>
<evidence type="ECO:0000256" key="2">
    <source>
        <dbReference type="ARBA" id="ARBA00023125"/>
    </source>
</evidence>
<dbReference type="PANTHER" id="PTHR11467:SF29">
    <property type="entry name" value="OS03G0711600 PROTEIN"/>
    <property type="match status" value="1"/>
</dbReference>
<dbReference type="Pfam" id="PF00538">
    <property type="entry name" value="Linker_histone"/>
    <property type="match status" value="1"/>
</dbReference>
<keyword evidence="3" id="KW-0539">Nucleus</keyword>
<dbReference type="Gene3D" id="1.10.10.10">
    <property type="entry name" value="Winged helix-like DNA-binding domain superfamily/Winged helix DNA-binding domain"/>
    <property type="match status" value="1"/>
</dbReference>
<dbReference type="PROSITE" id="PS51504">
    <property type="entry name" value="H15"/>
    <property type="match status" value="1"/>
</dbReference>
<accession>B9T8C7</accession>
<protein>
    <submittedName>
        <fullName evidence="6">Histone h1/h5, putative</fullName>
    </submittedName>
</protein>
<evidence type="ECO:0000313" key="7">
    <source>
        <dbReference type="Proteomes" id="UP000008311"/>
    </source>
</evidence>
<reference evidence="7" key="1">
    <citation type="journal article" date="2010" name="Nat. Biotechnol.">
        <title>Draft genome sequence of the oilseed species Ricinus communis.</title>
        <authorList>
            <person name="Chan A.P."/>
            <person name="Crabtree J."/>
            <person name="Zhao Q."/>
            <person name="Lorenzi H."/>
            <person name="Orvis J."/>
            <person name="Puiu D."/>
            <person name="Melake-Berhan A."/>
            <person name="Jones K.M."/>
            <person name="Redman J."/>
            <person name="Chen G."/>
            <person name="Cahoon E.B."/>
            <person name="Gedil M."/>
            <person name="Stanke M."/>
            <person name="Haas B.J."/>
            <person name="Wortman J.R."/>
            <person name="Fraser-Liggett C.M."/>
            <person name="Ravel J."/>
            <person name="Rabinowicz P.D."/>
        </authorList>
    </citation>
    <scope>NUCLEOTIDE SEQUENCE [LARGE SCALE GENOMIC DNA]</scope>
    <source>
        <strain evidence="7">cv. Hale</strain>
    </source>
</reference>
<dbReference type="SUPFAM" id="SSF46785">
    <property type="entry name" value="Winged helix' DNA-binding domain"/>
    <property type="match status" value="1"/>
</dbReference>
<dbReference type="STRING" id="3988.B9T8C7"/>
<dbReference type="AlphaFoldDB" id="B9T8C7"/>
<dbReference type="GO" id="GO:0006334">
    <property type="term" value="P:nucleosome assembly"/>
    <property type="evidence" value="ECO:0007669"/>
    <property type="project" value="InterPro"/>
</dbReference>
<dbReference type="PRINTS" id="PR00929">
    <property type="entry name" value="ATHOOK"/>
</dbReference>
<organism evidence="6 7">
    <name type="scientific">Ricinus communis</name>
    <name type="common">Castor bean</name>
    <dbReference type="NCBI Taxonomy" id="3988"/>
    <lineage>
        <taxon>Eukaryota</taxon>
        <taxon>Viridiplantae</taxon>
        <taxon>Streptophyta</taxon>
        <taxon>Embryophyta</taxon>
        <taxon>Tracheophyta</taxon>
        <taxon>Spermatophyta</taxon>
        <taxon>Magnoliopsida</taxon>
        <taxon>eudicotyledons</taxon>
        <taxon>Gunneridae</taxon>
        <taxon>Pentapetalae</taxon>
        <taxon>rosids</taxon>
        <taxon>fabids</taxon>
        <taxon>Malpighiales</taxon>
        <taxon>Euphorbiaceae</taxon>
        <taxon>Acalyphoideae</taxon>
        <taxon>Acalypheae</taxon>
        <taxon>Ricinus</taxon>
    </lineage>
</organism>
<evidence type="ECO:0000256" key="1">
    <source>
        <dbReference type="ARBA" id="ARBA00004123"/>
    </source>
</evidence>
<dbReference type="InterPro" id="IPR005818">
    <property type="entry name" value="Histone_H1/H5_H15"/>
</dbReference>
<feature type="domain" description="H15" evidence="5">
    <location>
        <begin position="68"/>
        <end position="137"/>
    </location>
</feature>
<feature type="region of interest" description="Disordered" evidence="4">
    <location>
        <begin position="142"/>
        <end position="196"/>
    </location>
</feature>
<keyword evidence="2" id="KW-0238">DNA-binding</keyword>